<feature type="transmembrane region" description="Helical" evidence="5">
    <location>
        <begin position="256"/>
        <end position="276"/>
    </location>
</feature>
<name>A0A2G5T8N3_9PELO</name>
<dbReference type="PANTHER" id="PTHR47088">
    <property type="entry name" value="SERPENTINE RECEPTOR, CLASS W"/>
    <property type="match status" value="1"/>
</dbReference>
<evidence type="ECO:0000256" key="4">
    <source>
        <dbReference type="ARBA" id="ARBA00023136"/>
    </source>
</evidence>
<evidence type="ECO:0000256" key="5">
    <source>
        <dbReference type="SAM" id="Phobius"/>
    </source>
</evidence>
<dbReference type="STRING" id="1611254.A0A2G5T8N3"/>
<comment type="subcellular location">
    <subcellularLocation>
        <location evidence="1">Membrane</location>
    </subcellularLocation>
</comment>
<dbReference type="GO" id="GO:0016020">
    <property type="term" value="C:membrane"/>
    <property type="evidence" value="ECO:0007669"/>
    <property type="project" value="UniProtKB-SubCell"/>
</dbReference>
<comment type="caution">
    <text evidence="7">The sequence shown here is derived from an EMBL/GenBank/DDBJ whole genome shotgun (WGS) entry which is preliminary data.</text>
</comment>
<dbReference type="InterPro" id="IPR017452">
    <property type="entry name" value="GPCR_Rhodpsn_7TM"/>
</dbReference>
<proteinExistence type="predicted"/>
<dbReference type="AlphaFoldDB" id="A0A2G5T8N3"/>
<feature type="domain" description="G-protein coupled receptors family 1 profile" evidence="6">
    <location>
        <begin position="34"/>
        <end position="318"/>
    </location>
</feature>
<keyword evidence="3 5" id="KW-1133">Transmembrane helix</keyword>
<dbReference type="SUPFAM" id="SSF81321">
    <property type="entry name" value="Family A G protein-coupled receptor-like"/>
    <property type="match status" value="1"/>
</dbReference>
<feature type="transmembrane region" description="Helical" evidence="5">
    <location>
        <begin position="114"/>
        <end position="132"/>
    </location>
</feature>
<feature type="transmembrane region" description="Helical" evidence="5">
    <location>
        <begin position="144"/>
        <end position="163"/>
    </location>
</feature>
<feature type="transmembrane region" description="Helical" evidence="5">
    <location>
        <begin position="55"/>
        <end position="72"/>
    </location>
</feature>
<evidence type="ECO:0000259" key="6">
    <source>
        <dbReference type="PROSITE" id="PS50262"/>
    </source>
</evidence>
<accession>A0A2G5T8N3</accession>
<keyword evidence="8" id="KW-1185">Reference proteome</keyword>
<dbReference type="Gene3D" id="1.20.1070.10">
    <property type="entry name" value="Rhodopsin 7-helix transmembrane proteins"/>
    <property type="match status" value="1"/>
</dbReference>
<evidence type="ECO:0000256" key="2">
    <source>
        <dbReference type="ARBA" id="ARBA00022692"/>
    </source>
</evidence>
<dbReference type="PANTHER" id="PTHR47088:SF1">
    <property type="entry name" value="G-PROTEIN COUPLED RECEPTORS FAMILY 1 PROFILE DOMAIN-CONTAINING PROTEIN-RELATED"/>
    <property type="match status" value="1"/>
</dbReference>
<dbReference type="InterPro" id="IPR019427">
    <property type="entry name" value="7TM_GPCR_serpentine_rcpt_Srw"/>
</dbReference>
<feature type="transmembrane region" description="Helical" evidence="5">
    <location>
        <begin position="217"/>
        <end position="235"/>
    </location>
</feature>
<reference evidence="8" key="1">
    <citation type="submission" date="2017-10" db="EMBL/GenBank/DDBJ databases">
        <title>Rapid genome shrinkage in a self-fertile nematode reveals novel sperm competition proteins.</title>
        <authorList>
            <person name="Yin D."/>
            <person name="Schwarz E.M."/>
            <person name="Thomas C.G."/>
            <person name="Felde R.L."/>
            <person name="Korf I.F."/>
            <person name="Cutter A.D."/>
            <person name="Schartner C.M."/>
            <person name="Ralston E.J."/>
            <person name="Meyer B.J."/>
            <person name="Haag E.S."/>
        </authorList>
    </citation>
    <scope>NUCLEOTIDE SEQUENCE [LARGE SCALE GENOMIC DNA]</scope>
    <source>
        <strain evidence="8">JU1422</strain>
    </source>
</reference>
<sequence length="339" mass="38555">MNKSLNEKLINFINEIAENVFFIQFVISIIGFVLNIPHLLILIHNSMRTSSTNSIMIGIAICDLIVLSEYVYENVQKYWFLGSPNLCINQYSYWNLYSVLIGDFLQAVFEKSSFWLGVFLALTRLVIMKAAGTTLKISKPIFGYLLILIPVALSSVHSGYYFSGYSIIQRGIWEPEDTCTGYPANYSEPKFQRYFVDYKNLLQIVNRYQMGKEVSGVLIRVSYPILTVLLIFEIRKSAKIASKSLSKRSSEERNRTCRMILVMTILYVITSAPAGILGHLQLFVDIKPYSILETLVSYGSIFVSVLFCLNASSHGIINFTMSSKYRKTVKTCLGCKKQQ</sequence>
<evidence type="ECO:0000313" key="8">
    <source>
        <dbReference type="Proteomes" id="UP000230233"/>
    </source>
</evidence>
<organism evidence="7 8">
    <name type="scientific">Caenorhabditis nigoni</name>
    <dbReference type="NCBI Taxonomy" id="1611254"/>
    <lineage>
        <taxon>Eukaryota</taxon>
        <taxon>Metazoa</taxon>
        <taxon>Ecdysozoa</taxon>
        <taxon>Nematoda</taxon>
        <taxon>Chromadorea</taxon>
        <taxon>Rhabditida</taxon>
        <taxon>Rhabditina</taxon>
        <taxon>Rhabditomorpha</taxon>
        <taxon>Rhabditoidea</taxon>
        <taxon>Rhabditidae</taxon>
        <taxon>Peloderinae</taxon>
        <taxon>Caenorhabditis</taxon>
    </lineage>
</organism>
<feature type="transmembrane region" description="Helical" evidence="5">
    <location>
        <begin position="20"/>
        <end position="43"/>
    </location>
</feature>
<protein>
    <recommendedName>
        <fullName evidence="6">G-protein coupled receptors family 1 profile domain-containing protein</fullName>
    </recommendedName>
</protein>
<dbReference type="EMBL" id="PDUG01000005">
    <property type="protein sequence ID" value="PIC23724.1"/>
    <property type="molecule type" value="Genomic_DNA"/>
</dbReference>
<keyword evidence="2 5" id="KW-0812">Transmembrane</keyword>
<evidence type="ECO:0000313" key="7">
    <source>
        <dbReference type="EMBL" id="PIC23724.1"/>
    </source>
</evidence>
<keyword evidence="4 5" id="KW-0472">Membrane</keyword>
<dbReference type="Proteomes" id="UP000230233">
    <property type="component" value="Chromosome V"/>
</dbReference>
<dbReference type="GO" id="GO:0008528">
    <property type="term" value="F:G protein-coupled peptide receptor activity"/>
    <property type="evidence" value="ECO:0007669"/>
    <property type="project" value="InterPro"/>
</dbReference>
<dbReference type="Pfam" id="PF10324">
    <property type="entry name" value="7TM_GPCR_Srw"/>
    <property type="match status" value="1"/>
</dbReference>
<evidence type="ECO:0000256" key="3">
    <source>
        <dbReference type="ARBA" id="ARBA00022989"/>
    </source>
</evidence>
<gene>
    <name evidence="7" type="primary">Cnig_chr_V.g17323</name>
    <name evidence="7" type="ORF">B9Z55_017323</name>
</gene>
<dbReference type="OrthoDB" id="5864054at2759"/>
<evidence type="ECO:0000256" key="1">
    <source>
        <dbReference type="ARBA" id="ARBA00004370"/>
    </source>
</evidence>
<feature type="transmembrane region" description="Helical" evidence="5">
    <location>
        <begin position="296"/>
        <end position="317"/>
    </location>
</feature>
<dbReference type="PROSITE" id="PS50262">
    <property type="entry name" value="G_PROTEIN_RECEP_F1_2"/>
    <property type="match status" value="1"/>
</dbReference>